<dbReference type="InterPro" id="IPR015925">
    <property type="entry name" value="Ryanodine_IP3_receptor"/>
</dbReference>
<dbReference type="GO" id="GO:0006816">
    <property type="term" value="P:calcium ion transport"/>
    <property type="evidence" value="ECO:0007669"/>
    <property type="project" value="InterPro"/>
</dbReference>
<keyword evidence="1" id="KW-0472">Membrane</keyword>
<dbReference type="PANTHER" id="PTHR13715">
    <property type="entry name" value="RYANODINE RECEPTOR AND IP3 RECEPTOR"/>
    <property type="match status" value="1"/>
</dbReference>
<dbReference type="PANTHER" id="PTHR13715:SF99">
    <property type="entry name" value="INOSITOL 1,4,5-TRISPHOSPHATE RECEPTOR-LIKE PROTEIN A"/>
    <property type="match status" value="1"/>
</dbReference>
<dbReference type="InParanoid" id="A0A1X7SFY8"/>
<feature type="transmembrane region" description="Helical" evidence="1">
    <location>
        <begin position="73"/>
        <end position="91"/>
    </location>
</feature>
<accession>A0A1X7SFY8</accession>
<protein>
    <submittedName>
        <fullName evidence="2">Uncharacterized protein</fullName>
    </submittedName>
</protein>
<dbReference type="OrthoDB" id="300855at2759"/>
<reference evidence="2" key="1">
    <citation type="submission" date="2017-05" db="UniProtKB">
        <authorList>
            <consortium name="EnsemblMetazoa"/>
        </authorList>
    </citation>
    <scope>IDENTIFICATION</scope>
</reference>
<proteinExistence type="predicted"/>
<feature type="transmembrane region" description="Helical" evidence="1">
    <location>
        <begin position="223"/>
        <end position="251"/>
    </location>
</feature>
<keyword evidence="1" id="KW-1133">Transmembrane helix</keyword>
<sequence>LTRVFFPYNPHKHLNEKIKNTLLDNIKRDTPQEKLDDLLEWTKQIKLIKEHKKKLKKFPIGMVFSLSTIRHHALFWLTIVLNLIVIFSLRAPMKSSNNDQFCSNVLNGTCNSTSPMYFQPIRSPDAPSWYMPVLYILGSIHLLLSIWMAVCYFVKNGKNVHYYSIPFIQSFCYQKKKGLLRRRLLYQIMSKLNQLICCGKISANKPHPKEYFQIIFFSFDPLYRLLFLIFSVAGLAFNGYFYCGCMIYPFIKNSVMSFILRALRKS</sequence>
<evidence type="ECO:0000256" key="1">
    <source>
        <dbReference type="SAM" id="Phobius"/>
    </source>
</evidence>
<feature type="transmembrane region" description="Helical" evidence="1">
    <location>
        <begin position="133"/>
        <end position="154"/>
    </location>
</feature>
<keyword evidence="1" id="KW-0812">Transmembrane</keyword>
<evidence type="ECO:0000313" key="2">
    <source>
        <dbReference type="EnsemblMetazoa" id="Aqu2.1.00996_001"/>
    </source>
</evidence>
<dbReference type="AlphaFoldDB" id="A0A1X7SFY8"/>
<organism evidence="2">
    <name type="scientific">Amphimedon queenslandica</name>
    <name type="common">Sponge</name>
    <dbReference type="NCBI Taxonomy" id="400682"/>
    <lineage>
        <taxon>Eukaryota</taxon>
        <taxon>Metazoa</taxon>
        <taxon>Porifera</taxon>
        <taxon>Demospongiae</taxon>
        <taxon>Heteroscleromorpha</taxon>
        <taxon>Haplosclerida</taxon>
        <taxon>Niphatidae</taxon>
        <taxon>Amphimedon</taxon>
    </lineage>
</organism>
<dbReference type="EnsemblMetazoa" id="Aqu2.1.00996_001">
    <property type="protein sequence ID" value="Aqu2.1.00996_001"/>
    <property type="gene ID" value="Aqu2.1.00996"/>
</dbReference>
<name>A0A1X7SFY8_AMPQE</name>